<dbReference type="Gene3D" id="3.40.50.300">
    <property type="entry name" value="P-loop containing nucleotide triphosphate hydrolases"/>
    <property type="match status" value="1"/>
</dbReference>
<proteinExistence type="predicted"/>
<evidence type="ECO:0008006" key="6">
    <source>
        <dbReference type="Google" id="ProtNLM"/>
    </source>
</evidence>
<evidence type="ECO:0000313" key="5">
    <source>
        <dbReference type="Proteomes" id="UP001500235"/>
    </source>
</evidence>
<reference evidence="5" key="1">
    <citation type="journal article" date="2019" name="Int. J. Syst. Evol. Microbiol.">
        <title>The Global Catalogue of Microorganisms (GCM) 10K type strain sequencing project: providing services to taxonomists for standard genome sequencing and annotation.</title>
        <authorList>
            <consortium name="The Broad Institute Genomics Platform"/>
            <consortium name="The Broad Institute Genome Sequencing Center for Infectious Disease"/>
            <person name="Wu L."/>
            <person name="Ma J."/>
        </authorList>
    </citation>
    <scope>NUCLEOTIDE SEQUENCE [LARGE SCALE GENOMIC DNA]</scope>
    <source>
        <strain evidence="5">JCM 17563</strain>
    </source>
</reference>
<feature type="domain" description="Glycosyltransferase subfamily 4-like N-terminal" evidence="3">
    <location>
        <begin position="46"/>
        <end position="194"/>
    </location>
</feature>
<evidence type="ECO:0000313" key="4">
    <source>
        <dbReference type="EMBL" id="GAA4018934.1"/>
    </source>
</evidence>
<dbReference type="InterPro" id="IPR027417">
    <property type="entry name" value="P-loop_NTPase"/>
</dbReference>
<organism evidence="4 5">
    <name type="scientific">Sphingomonas swuensis</name>
    <dbReference type="NCBI Taxonomy" id="977800"/>
    <lineage>
        <taxon>Bacteria</taxon>
        <taxon>Pseudomonadati</taxon>
        <taxon>Pseudomonadota</taxon>
        <taxon>Alphaproteobacteria</taxon>
        <taxon>Sphingomonadales</taxon>
        <taxon>Sphingomonadaceae</taxon>
        <taxon>Sphingomonas</taxon>
    </lineage>
</organism>
<dbReference type="EMBL" id="BAABBQ010000001">
    <property type="protein sequence ID" value="GAA4018934.1"/>
    <property type="molecule type" value="Genomic_DNA"/>
</dbReference>
<protein>
    <recommendedName>
        <fullName evidence="6">Glycosyltransferase family 1 protein</fullName>
    </recommendedName>
</protein>
<feature type="region of interest" description="Disordered" evidence="1">
    <location>
        <begin position="1"/>
        <end position="31"/>
    </location>
</feature>
<comment type="caution">
    <text evidence="4">The sequence shown here is derived from an EMBL/GenBank/DDBJ whole genome shotgun (WGS) entry which is preliminary data.</text>
</comment>
<evidence type="ECO:0000259" key="3">
    <source>
        <dbReference type="Pfam" id="PF13579"/>
    </source>
</evidence>
<dbReference type="Pfam" id="PF00534">
    <property type="entry name" value="Glycos_transf_1"/>
    <property type="match status" value="1"/>
</dbReference>
<dbReference type="Proteomes" id="UP001500235">
    <property type="component" value="Unassembled WGS sequence"/>
</dbReference>
<dbReference type="PANTHER" id="PTHR45947:SF3">
    <property type="entry name" value="SULFOQUINOVOSYL TRANSFERASE SQD2"/>
    <property type="match status" value="1"/>
</dbReference>
<feature type="compositionally biased region" description="Low complexity" evidence="1">
    <location>
        <begin position="14"/>
        <end position="26"/>
    </location>
</feature>
<dbReference type="PANTHER" id="PTHR45947">
    <property type="entry name" value="SULFOQUINOVOSYL TRANSFERASE SQD2"/>
    <property type="match status" value="1"/>
</dbReference>
<name>A0ABP7SZQ1_9SPHN</name>
<dbReference type="RefSeq" id="WP_344707103.1">
    <property type="nucleotide sequence ID" value="NZ_BAABBQ010000001.1"/>
</dbReference>
<dbReference type="InterPro" id="IPR050194">
    <property type="entry name" value="Glycosyltransferase_grp1"/>
</dbReference>
<dbReference type="Pfam" id="PF13579">
    <property type="entry name" value="Glyco_trans_4_4"/>
    <property type="match status" value="1"/>
</dbReference>
<sequence length="660" mass="72626">MATLEIARSDHRAAGSSEAGRSSSHGEQPDKPLTIVHAITRLLLSGAEENTMATCLHQARCGHRVVLLHGPGADPSWRERFGDRMTFVDVPSLVHPLAPLADMQAVGDMRRLYRRFGADVVHTHGSKAGIVGRIAAALAGVSLVVHSIHIAPFLAVSRGQRLVYLAAERFCGRLTHLFIAVSRGMQQAFIDEGIGEGVPIQIVHSGMPVDRFIAASPPKNWAERIGGWSGAERPRFLLKVASFEPRKRQLALIRALAEGLRARPDVCLLLAGDGPERTRCEEEVATLGLTGQVRFLGHDPRPWELVALADIAVHAAEREGLPRTAVQAIAGGRPMVVAALPGIEEIIEDGVNGIVADPDEIGDIAHKIFALLDDPERLARMKRSAEQTDVSSWAEDRMGLRIDAAYAGVTAARERRARIASIEFLGLPGAGKTTIARELRSLLRDRRGGVRYSREMMGDDLPLWRRSARRALLIAGAFLRRPWAPIAAARGLTPGQSSVRDRIKTRWNFWSVMAMQARTTPPRLLINDQGLAQALWSARVQHGAAASCGNRRLPHCPGWLEQTLFVHVATPPLTARQRLSRRVRVTSRFQHPERRDDLALWEEGHQAIDRIERDLKDELEGAGLGDRLLRLDATMLSARSAALLIDEHLQHLEETEAERS</sequence>
<keyword evidence="5" id="KW-1185">Reference proteome</keyword>
<feature type="domain" description="Glycosyl transferase family 1" evidence="2">
    <location>
        <begin position="232"/>
        <end position="387"/>
    </location>
</feature>
<dbReference type="InterPro" id="IPR028098">
    <property type="entry name" value="Glyco_trans_4-like_N"/>
</dbReference>
<dbReference type="Gene3D" id="3.40.50.2000">
    <property type="entry name" value="Glycogen Phosphorylase B"/>
    <property type="match status" value="2"/>
</dbReference>
<evidence type="ECO:0000256" key="1">
    <source>
        <dbReference type="SAM" id="MobiDB-lite"/>
    </source>
</evidence>
<accession>A0ABP7SZQ1</accession>
<dbReference type="InterPro" id="IPR001296">
    <property type="entry name" value="Glyco_trans_1"/>
</dbReference>
<dbReference type="SUPFAM" id="SSF52540">
    <property type="entry name" value="P-loop containing nucleoside triphosphate hydrolases"/>
    <property type="match status" value="1"/>
</dbReference>
<evidence type="ECO:0000259" key="2">
    <source>
        <dbReference type="Pfam" id="PF00534"/>
    </source>
</evidence>
<dbReference type="SUPFAM" id="SSF53756">
    <property type="entry name" value="UDP-Glycosyltransferase/glycogen phosphorylase"/>
    <property type="match status" value="1"/>
</dbReference>
<gene>
    <name evidence="4" type="ORF">GCM10022280_18250</name>
</gene>